<evidence type="ECO:0000256" key="3">
    <source>
        <dbReference type="ARBA" id="ARBA00022475"/>
    </source>
</evidence>
<keyword evidence="2" id="KW-0813">Transport</keyword>
<keyword evidence="4 9" id="KW-0812">Transmembrane</keyword>
<gene>
    <name evidence="10" type="ORF">ASR47_1001170</name>
</gene>
<proteinExistence type="inferred from homology"/>
<evidence type="ECO:0000313" key="10">
    <source>
        <dbReference type="EMBL" id="OBV36698.1"/>
    </source>
</evidence>
<dbReference type="AlphaFoldDB" id="A0A1A7BX45"/>
<keyword evidence="11" id="KW-1185">Reference proteome</keyword>
<dbReference type="RefSeq" id="WP_065310490.1">
    <property type="nucleotide sequence ID" value="NZ_LOCQ01000062.1"/>
</dbReference>
<dbReference type="Pfam" id="PF25539">
    <property type="entry name" value="Bestrophin_2"/>
    <property type="match status" value="1"/>
</dbReference>
<evidence type="ECO:0000256" key="8">
    <source>
        <dbReference type="ARBA" id="ARBA00034708"/>
    </source>
</evidence>
<dbReference type="Proteomes" id="UP000092713">
    <property type="component" value="Unassembled WGS sequence"/>
</dbReference>
<evidence type="ECO:0000256" key="2">
    <source>
        <dbReference type="ARBA" id="ARBA00022448"/>
    </source>
</evidence>
<dbReference type="GO" id="GO:0005254">
    <property type="term" value="F:chloride channel activity"/>
    <property type="evidence" value="ECO:0007669"/>
    <property type="project" value="InterPro"/>
</dbReference>
<sequence length="313" mass="35138">MIVRERPSALKLFLIVRGSILPRIRTTLIVNTLFAALVTWCHGTLFDHKVMLTTIPFTLIGLPLAIFLGFRNTAAYDRYWEGRKLWGELVLRSRNFSRQCQSMITGDTVAHAKLGLDDVRVRMVCRTIAFCHALRHQLRDSKPGADLQPLLRPSEWALACQSSNPSDHLMRQMGHDLASCVREQRIDTILAAQLDNSISAMVGAGASCERIRGTPIPFSYSLLLHRTAYLYCFLLPFGLVDSIGFMTPFVVAIVAYTFFGLDALGDEIEEPFGEDANDLPLSAICRAIEINLRESLQDEQLPAPMQPHDYMLT</sequence>
<comment type="subcellular location">
    <subcellularLocation>
        <location evidence="1">Cell membrane</location>
        <topology evidence="1">Multi-pass membrane protein</topology>
    </subcellularLocation>
</comment>
<organism evidence="10 11">
    <name type="scientific">Janthinobacterium psychrotolerans</name>
    <dbReference type="NCBI Taxonomy" id="1747903"/>
    <lineage>
        <taxon>Bacteria</taxon>
        <taxon>Pseudomonadati</taxon>
        <taxon>Pseudomonadota</taxon>
        <taxon>Betaproteobacteria</taxon>
        <taxon>Burkholderiales</taxon>
        <taxon>Oxalobacteraceae</taxon>
        <taxon>Janthinobacterium</taxon>
    </lineage>
</organism>
<evidence type="ECO:0000256" key="9">
    <source>
        <dbReference type="SAM" id="Phobius"/>
    </source>
</evidence>
<keyword evidence="6" id="KW-0406">Ion transport</keyword>
<evidence type="ECO:0000256" key="6">
    <source>
        <dbReference type="ARBA" id="ARBA00023065"/>
    </source>
</evidence>
<evidence type="ECO:0000256" key="5">
    <source>
        <dbReference type="ARBA" id="ARBA00022989"/>
    </source>
</evidence>
<feature type="transmembrane region" description="Helical" evidence="9">
    <location>
        <begin position="228"/>
        <end position="259"/>
    </location>
</feature>
<evidence type="ECO:0000313" key="11">
    <source>
        <dbReference type="Proteomes" id="UP000092713"/>
    </source>
</evidence>
<name>A0A1A7BX45_9BURK</name>
<accession>A0A1A7BX45</accession>
<comment type="caution">
    <text evidence="10">The sequence shown here is derived from an EMBL/GenBank/DDBJ whole genome shotgun (WGS) entry which is preliminary data.</text>
</comment>
<dbReference type="PANTHER" id="PTHR33281:SF19">
    <property type="entry name" value="VOLTAGE-DEPENDENT ANION CHANNEL-FORMING PROTEIN YNEE"/>
    <property type="match status" value="1"/>
</dbReference>
<protein>
    <submittedName>
        <fullName evidence="10">Putative membrane protein</fullName>
    </submittedName>
</protein>
<feature type="transmembrane region" description="Helical" evidence="9">
    <location>
        <begin position="20"/>
        <end position="38"/>
    </location>
</feature>
<keyword evidence="7 9" id="KW-0472">Membrane</keyword>
<dbReference type="EMBL" id="LOCQ01000062">
    <property type="protein sequence ID" value="OBV36698.1"/>
    <property type="molecule type" value="Genomic_DNA"/>
</dbReference>
<feature type="transmembrane region" description="Helical" evidence="9">
    <location>
        <begin position="50"/>
        <end position="70"/>
    </location>
</feature>
<comment type="similarity">
    <text evidence="8">Belongs to the anion channel-forming bestrophin (TC 1.A.46) family.</text>
</comment>
<keyword evidence="3" id="KW-1003">Cell membrane</keyword>
<dbReference type="PANTHER" id="PTHR33281">
    <property type="entry name" value="UPF0187 PROTEIN YNEE"/>
    <property type="match status" value="1"/>
</dbReference>
<dbReference type="InterPro" id="IPR044669">
    <property type="entry name" value="YneE/VCCN1/2-like"/>
</dbReference>
<keyword evidence="5 9" id="KW-1133">Transmembrane helix</keyword>
<dbReference type="OrthoDB" id="445589at2"/>
<dbReference type="GO" id="GO:0005886">
    <property type="term" value="C:plasma membrane"/>
    <property type="evidence" value="ECO:0007669"/>
    <property type="project" value="UniProtKB-SubCell"/>
</dbReference>
<dbReference type="PATRIC" id="fig|1747903.4.peg.180"/>
<reference evidence="10 11" key="1">
    <citation type="submission" date="2016-04" db="EMBL/GenBank/DDBJ databases">
        <title>Draft genome sequence of Janthinobacterium psychrotolerans sp. nov., isolated from freshwater sediments in Denmark.</title>
        <authorList>
            <person name="Gong X."/>
            <person name="Skrivergaard S."/>
            <person name="Korsgaard B.S."/>
            <person name="Schreiber L."/>
            <person name="Marshall I.P."/>
            <person name="Finster K."/>
            <person name="Schramm A."/>
        </authorList>
    </citation>
    <scope>NUCLEOTIDE SEQUENCE [LARGE SCALE GENOMIC DNA]</scope>
    <source>
        <strain evidence="10 11">S3-2</strain>
    </source>
</reference>
<evidence type="ECO:0000256" key="4">
    <source>
        <dbReference type="ARBA" id="ARBA00022692"/>
    </source>
</evidence>
<evidence type="ECO:0000256" key="7">
    <source>
        <dbReference type="ARBA" id="ARBA00023136"/>
    </source>
</evidence>
<evidence type="ECO:0000256" key="1">
    <source>
        <dbReference type="ARBA" id="ARBA00004651"/>
    </source>
</evidence>